<feature type="compositionally biased region" description="Basic and acidic residues" evidence="1">
    <location>
        <begin position="577"/>
        <end position="610"/>
    </location>
</feature>
<reference evidence="2 3" key="1">
    <citation type="submission" date="2019-04" db="EMBL/GenBank/DDBJ databases">
        <title>Friends and foes A comparative genomics studyof 23 Aspergillus species from section Flavi.</title>
        <authorList>
            <consortium name="DOE Joint Genome Institute"/>
            <person name="Kjaerbolling I."/>
            <person name="Vesth T."/>
            <person name="Frisvad J.C."/>
            <person name="Nybo J.L."/>
            <person name="Theobald S."/>
            <person name="Kildgaard S."/>
            <person name="Isbrandt T."/>
            <person name="Kuo A."/>
            <person name="Sato A."/>
            <person name="Lyhne E.K."/>
            <person name="Kogle M.E."/>
            <person name="Wiebenga A."/>
            <person name="Kun R.S."/>
            <person name="Lubbers R.J."/>
            <person name="Makela M.R."/>
            <person name="Barry K."/>
            <person name="Chovatia M."/>
            <person name="Clum A."/>
            <person name="Daum C."/>
            <person name="Haridas S."/>
            <person name="He G."/>
            <person name="LaButti K."/>
            <person name="Lipzen A."/>
            <person name="Mondo S."/>
            <person name="Riley R."/>
            <person name="Salamov A."/>
            <person name="Simmons B.A."/>
            <person name="Magnuson J.K."/>
            <person name="Henrissat B."/>
            <person name="Mortensen U.H."/>
            <person name="Larsen T.O."/>
            <person name="Devries R.P."/>
            <person name="Grigoriev I.V."/>
            <person name="Machida M."/>
            <person name="Baker S.E."/>
            <person name="Andersen M.R."/>
        </authorList>
    </citation>
    <scope>NUCLEOTIDE SEQUENCE [LARGE SCALE GENOMIC DNA]</scope>
    <source>
        <strain evidence="2 3">IBT 29228</strain>
    </source>
</reference>
<dbReference type="AlphaFoldDB" id="A0A5N7BBF1"/>
<keyword evidence="3" id="KW-1185">Reference proteome</keyword>
<gene>
    <name evidence="2" type="ORF">BDV26DRAFT_176697</name>
</gene>
<feature type="region of interest" description="Disordered" evidence="1">
    <location>
        <begin position="1"/>
        <end position="54"/>
    </location>
</feature>
<feature type="compositionally biased region" description="Basic and acidic residues" evidence="1">
    <location>
        <begin position="146"/>
        <end position="178"/>
    </location>
</feature>
<accession>A0A5N7BBF1</accession>
<feature type="compositionally biased region" description="Basic and acidic residues" evidence="1">
    <location>
        <begin position="336"/>
        <end position="351"/>
    </location>
</feature>
<name>A0A5N7BBF1_9EURO</name>
<evidence type="ECO:0000313" key="2">
    <source>
        <dbReference type="EMBL" id="KAE8379093.1"/>
    </source>
</evidence>
<feature type="compositionally biased region" description="Low complexity" evidence="1">
    <location>
        <begin position="442"/>
        <end position="472"/>
    </location>
</feature>
<feature type="compositionally biased region" description="Basic and acidic residues" evidence="1">
    <location>
        <begin position="548"/>
        <end position="569"/>
    </location>
</feature>
<evidence type="ECO:0000256" key="1">
    <source>
        <dbReference type="SAM" id="MobiDB-lite"/>
    </source>
</evidence>
<feature type="compositionally biased region" description="Polar residues" evidence="1">
    <location>
        <begin position="302"/>
        <end position="312"/>
    </location>
</feature>
<feature type="compositionally biased region" description="Basic residues" evidence="1">
    <location>
        <begin position="1"/>
        <end position="14"/>
    </location>
</feature>
<organism evidence="2 3">
    <name type="scientific">Aspergillus bertholletiae</name>
    <dbReference type="NCBI Taxonomy" id="1226010"/>
    <lineage>
        <taxon>Eukaryota</taxon>
        <taxon>Fungi</taxon>
        <taxon>Dikarya</taxon>
        <taxon>Ascomycota</taxon>
        <taxon>Pezizomycotina</taxon>
        <taxon>Eurotiomycetes</taxon>
        <taxon>Eurotiomycetidae</taxon>
        <taxon>Eurotiales</taxon>
        <taxon>Aspergillaceae</taxon>
        <taxon>Aspergillus</taxon>
        <taxon>Aspergillus subgen. Circumdati</taxon>
    </lineage>
</organism>
<dbReference type="EMBL" id="ML736199">
    <property type="protein sequence ID" value="KAE8379093.1"/>
    <property type="molecule type" value="Genomic_DNA"/>
</dbReference>
<proteinExistence type="predicted"/>
<feature type="compositionally biased region" description="Low complexity" evidence="1">
    <location>
        <begin position="130"/>
        <end position="139"/>
    </location>
</feature>
<feature type="compositionally biased region" description="Basic and acidic residues" evidence="1">
    <location>
        <begin position="514"/>
        <end position="534"/>
    </location>
</feature>
<evidence type="ECO:0000313" key="3">
    <source>
        <dbReference type="Proteomes" id="UP000326198"/>
    </source>
</evidence>
<feature type="compositionally biased region" description="Basic and acidic residues" evidence="1">
    <location>
        <begin position="39"/>
        <end position="50"/>
    </location>
</feature>
<feature type="compositionally biased region" description="Polar residues" evidence="1">
    <location>
        <begin position="251"/>
        <end position="268"/>
    </location>
</feature>
<protein>
    <submittedName>
        <fullName evidence="2">Uncharacterized protein</fullName>
    </submittedName>
</protein>
<feature type="region of interest" description="Disordered" evidence="1">
    <location>
        <begin position="248"/>
        <end position="610"/>
    </location>
</feature>
<dbReference type="Proteomes" id="UP000326198">
    <property type="component" value="Unassembled WGS sequence"/>
</dbReference>
<feature type="compositionally biased region" description="Low complexity" evidence="1">
    <location>
        <begin position="361"/>
        <end position="399"/>
    </location>
</feature>
<dbReference type="OrthoDB" id="4509259at2759"/>
<sequence>MAKKGGKSKSKNKGGKAGGAAAAATKKVADVQNPVTPGHEVEETVEKGEGEVGGVATEPVEAVTAAPTTTFPDATTHIASAAPPASNEEAREILQNAINKAETGSIDRTELVDGEAIGAVASSETEEPLKLTPETLPPTVGMETSLPERPKETVPETSDAHPKRPYESSLTAKDDELPHKIAKVDDAVVAAGATSGHVAETGSLARKPEVPAETGAVQPQIVAGLGADPNDHVSTVLNVPGLTSVEEKSIIPSTADESAVPASSNSIESPIESKGAEDITPAGVPASGGNTDATENPKESETAQVQKETAATESKGAEDIAPTEAPISTDNVDVAEQPKDSDLSKAEEKATSEPSTAAALAVASEPKASPAAEPATAAAPSEVTGTETAAPGATAIPEADSTVQPASASAGADTGAVTSAPLPAEPVLDVPSSVRDGPDSKVASATQSAANQAASNVEQEAQSASANVQAAVKEAIPEASKPAAEVQEGITAVKNQPLESQPVAKEAQEMGVDAAKKPEEIQKPEEAKTKEPRAVQDAQAEGAATSKAPEELKSEDIKKPEEAKTKEPQDAQAAASKPEEGKSLVDQAKEAVKTEASKAEEAAKAEAAKLEKRKSGFFGWFKRKLKGEKA</sequence>
<feature type="region of interest" description="Disordered" evidence="1">
    <location>
        <begin position="120"/>
        <end position="178"/>
    </location>
</feature>